<name>A0A543I1K6_9MICO</name>
<dbReference type="InterPro" id="IPR036390">
    <property type="entry name" value="WH_DNA-bd_sf"/>
</dbReference>
<protein>
    <submittedName>
        <fullName evidence="3">DNA-binding MarR family transcriptional regulator</fullName>
    </submittedName>
</protein>
<sequence>MSNLFTQKITKLVSDISSKPSDRQSPLGRDGAIGAAPEQPGASAATGVPNWRLTGTLSALQELVEVAESVPAVVARQAGLSTSELHSLRHLMRGPMGPVDLAKVLGVTSAASSGVVDRLVSHGHAVRQAHPDDGRRTEVVITDSGRAEVTARMRPMFVALAELDASLSDDDRVVVERYLRGATAAMHDLIA</sequence>
<dbReference type="PANTHER" id="PTHR33164">
    <property type="entry name" value="TRANSCRIPTIONAL REGULATOR, MARR FAMILY"/>
    <property type="match status" value="1"/>
</dbReference>
<dbReference type="PROSITE" id="PS50995">
    <property type="entry name" value="HTH_MARR_2"/>
    <property type="match status" value="1"/>
</dbReference>
<comment type="caution">
    <text evidence="3">The sequence shown here is derived from an EMBL/GenBank/DDBJ whole genome shotgun (WGS) entry which is preliminary data.</text>
</comment>
<dbReference type="Gene3D" id="1.10.10.10">
    <property type="entry name" value="Winged helix-like DNA-binding domain superfamily/Winged helix DNA-binding domain"/>
    <property type="match status" value="1"/>
</dbReference>
<dbReference type="Proteomes" id="UP000316747">
    <property type="component" value="Unassembled WGS sequence"/>
</dbReference>
<dbReference type="SMART" id="SM00347">
    <property type="entry name" value="HTH_MARR"/>
    <property type="match status" value="1"/>
</dbReference>
<dbReference type="GO" id="GO:0006950">
    <property type="term" value="P:response to stress"/>
    <property type="evidence" value="ECO:0007669"/>
    <property type="project" value="TreeGrafter"/>
</dbReference>
<dbReference type="AlphaFoldDB" id="A0A543I1K6"/>
<dbReference type="InterPro" id="IPR000835">
    <property type="entry name" value="HTH_MarR-typ"/>
</dbReference>
<organism evidence="3 4">
    <name type="scientific">Humibacillus xanthopallidus</name>
    <dbReference type="NCBI Taxonomy" id="412689"/>
    <lineage>
        <taxon>Bacteria</taxon>
        <taxon>Bacillati</taxon>
        <taxon>Actinomycetota</taxon>
        <taxon>Actinomycetes</taxon>
        <taxon>Micrococcales</taxon>
        <taxon>Intrasporangiaceae</taxon>
        <taxon>Humibacillus</taxon>
    </lineage>
</organism>
<accession>A0A543I1K6</accession>
<evidence type="ECO:0000259" key="2">
    <source>
        <dbReference type="PROSITE" id="PS50995"/>
    </source>
</evidence>
<evidence type="ECO:0000313" key="4">
    <source>
        <dbReference type="Proteomes" id="UP000316747"/>
    </source>
</evidence>
<dbReference type="EMBL" id="VFPM01000001">
    <property type="protein sequence ID" value="TQM64469.1"/>
    <property type="molecule type" value="Genomic_DNA"/>
</dbReference>
<proteinExistence type="predicted"/>
<dbReference type="InterPro" id="IPR036388">
    <property type="entry name" value="WH-like_DNA-bd_sf"/>
</dbReference>
<dbReference type="GO" id="GO:0003677">
    <property type="term" value="F:DNA binding"/>
    <property type="evidence" value="ECO:0007669"/>
    <property type="project" value="UniProtKB-KW"/>
</dbReference>
<gene>
    <name evidence="3" type="ORF">FBY41_0836</name>
</gene>
<feature type="domain" description="HTH marR-type" evidence="2">
    <location>
        <begin position="50"/>
        <end position="184"/>
    </location>
</feature>
<evidence type="ECO:0000256" key="1">
    <source>
        <dbReference type="SAM" id="MobiDB-lite"/>
    </source>
</evidence>
<dbReference type="InterPro" id="IPR039422">
    <property type="entry name" value="MarR/SlyA-like"/>
</dbReference>
<dbReference type="Pfam" id="PF12802">
    <property type="entry name" value="MarR_2"/>
    <property type="match status" value="1"/>
</dbReference>
<evidence type="ECO:0000313" key="3">
    <source>
        <dbReference type="EMBL" id="TQM64469.1"/>
    </source>
</evidence>
<keyword evidence="4" id="KW-1185">Reference proteome</keyword>
<dbReference type="SUPFAM" id="SSF46785">
    <property type="entry name" value="Winged helix' DNA-binding domain"/>
    <property type="match status" value="1"/>
</dbReference>
<dbReference type="PANTHER" id="PTHR33164:SF103">
    <property type="entry name" value="REGULATORY PROTEIN MARR"/>
    <property type="match status" value="1"/>
</dbReference>
<keyword evidence="3" id="KW-0238">DNA-binding</keyword>
<feature type="region of interest" description="Disordered" evidence="1">
    <location>
        <begin position="15"/>
        <end position="48"/>
    </location>
</feature>
<dbReference type="GO" id="GO:0003700">
    <property type="term" value="F:DNA-binding transcription factor activity"/>
    <property type="evidence" value="ECO:0007669"/>
    <property type="project" value="InterPro"/>
</dbReference>
<reference evidence="3 4" key="1">
    <citation type="submission" date="2019-06" db="EMBL/GenBank/DDBJ databases">
        <title>Genome sequencing of plant associated microbes to promote plant fitness in Sorghum bicolor and Oryza sativa.</title>
        <authorList>
            <person name="Coleman-Derr D."/>
        </authorList>
    </citation>
    <scope>NUCLEOTIDE SEQUENCE [LARGE SCALE GENOMIC DNA]</scope>
    <source>
        <strain evidence="3 4">KV-663</strain>
    </source>
</reference>